<feature type="domain" description="Reverse transcriptase" evidence="1">
    <location>
        <begin position="477"/>
        <end position="749"/>
    </location>
</feature>
<name>A0A7T8JZM2_CALRO</name>
<accession>A0A7T8JZM2</accession>
<dbReference type="PANTHER" id="PTHR31635">
    <property type="entry name" value="REVERSE TRANSCRIPTASE DOMAIN-CONTAINING PROTEIN-RELATED"/>
    <property type="match status" value="1"/>
</dbReference>
<evidence type="ECO:0000313" key="3">
    <source>
        <dbReference type="Proteomes" id="UP000595437"/>
    </source>
</evidence>
<dbReference type="GO" id="GO:0003964">
    <property type="term" value="F:RNA-directed DNA polymerase activity"/>
    <property type="evidence" value="ECO:0007669"/>
    <property type="project" value="UniProtKB-KW"/>
</dbReference>
<dbReference type="SUPFAM" id="SSF56672">
    <property type="entry name" value="DNA/RNA polymerases"/>
    <property type="match status" value="1"/>
</dbReference>
<proteinExistence type="predicted"/>
<dbReference type="PANTHER" id="PTHR31635:SF196">
    <property type="entry name" value="REVERSE TRANSCRIPTASE DOMAIN-CONTAINING PROTEIN-RELATED"/>
    <property type="match status" value="1"/>
</dbReference>
<dbReference type="InterPro" id="IPR036691">
    <property type="entry name" value="Endo/exonu/phosph_ase_sf"/>
</dbReference>
<evidence type="ECO:0000313" key="2">
    <source>
        <dbReference type="EMBL" id="QQP40284.1"/>
    </source>
</evidence>
<keyword evidence="2" id="KW-0695">RNA-directed DNA polymerase</keyword>
<dbReference type="OrthoDB" id="411871at2759"/>
<dbReference type="InterPro" id="IPR000477">
    <property type="entry name" value="RT_dom"/>
</dbReference>
<protein>
    <submittedName>
        <fullName evidence="2">LINE-1 reverse transcriptase</fullName>
    </submittedName>
</protein>
<gene>
    <name evidence="2" type="ORF">FKW44_014276</name>
</gene>
<sequence>KYNLSRFVQYIGLPDIVILCDTRCNMENHFSISSEYCSFSSFNGTNTNPKRGVTLLIKKYLNPIVKFSCEEGNLIKVQCSNNSGRTFDVIGIYGPNNDDRDFYAKKLYAIVSNSPTIIGGDFNIKLKLSRDTTSKSTDTHPNSKKILRQIMSSFGFKDVGESMNNSDHTFFSTDKNHQPVSSRIDMFLVKGFGDKAISSYDVIDAKLSDHKAIQFKINVQLTEMRHKNNWILNSKVMENQDVDKSIKDIIEDTSNKLQIGDDVFSIVRSMMKKIKAICRMGGQTLVQKKHAHLNEVINISNSSSTDEIKKAHLNNIYREEDVKFRIQLKIDQIKDLSYSRLQCAQQVRMKNKSKNMNLIDENGQTSKDPKLICSKVNTFYSNLYACHDCMEEKKCERCELKNASFCEELRCHPSDDFKISEDDKNVTEKHFTTSEIEYAILKSTKHNKSPGPSGFTFEFYKKYVKILSPILLAFYEKVMSVGAFPSFASEGRMVLIPKPNKNHGFLNNYRPLTLQNSLYKIFSYILVNRLSKITSQFLNPSQHGFIKNKLMDNIPFTIQTILESRYDATVLAIDFAKAFDSISHRHIIRSMYRKGFGDFVIRMVGVILTGSKTIFSYGIERTYFETKRGVKQGDPVSALIFNIAIDQFLSDIQNDKQIVGHSPSFKSQKSFCYADDLTLLLAGSPLTTIKSIKRITTLLKKLYVDTGLKISSEKTEVISVYGNLISKGWPNFQVSENIKLLGSWIGAQGVKKNTESIVAKISQSISHFMKLNLNMWDKKIAWNTYVIPQIIHLLRLTPYNEDTSFQVVSMEKRFLGFDKKRNISDDRKYGPIKTGGLAIISVPLMWKVLNLFWVRKIWEVNEPWSHEFEKFLKTKNQSILENPHASFSKTLAVLSLYSNRMRMICEKCKDVVKEFEKSLGWALPIKDRFCFPEIRSLSADIAADLPLSNSLMNRMAGLAFKEKLSEIKSIQRPLIPFKMKMCIVSTKDISRTLQRSTEEPFIGYLQRRKIKKDAKGSIKQAKNKYLTTSEKWFKYRLLSGTLEVRAKFFEGQKALCYFCMEANETTDHLFWDCNVLENVYQEIIQSLYLKYGTTITKEGFLAYYDGKDDMKINAIITKVQNTIYGQRSSGNLDKQAIIPIFNLYCKVVDGTSYLK</sequence>
<dbReference type="AlphaFoldDB" id="A0A7T8JZM2"/>
<dbReference type="EMBL" id="CP045898">
    <property type="protein sequence ID" value="QQP40284.1"/>
    <property type="molecule type" value="Genomic_DNA"/>
</dbReference>
<feature type="non-terminal residue" evidence="2">
    <location>
        <position position="1"/>
    </location>
</feature>
<dbReference type="CDD" id="cd01650">
    <property type="entry name" value="RT_nLTR_like"/>
    <property type="match status" value="1"/>
</dbReference>
<reference evidence="3" key="1">
    <citation type="submission" date="2021-01" db="EMBL/GenBank/DDBJ databases">
        <title>Caligus Genome Assembly.</title>
        <authorList>
            <person name="Gallardo-Escarate C."/>
        </authorList>
    </citation>
    <scope>NUCLEOTIDE SEQUENCE [LARGE SCALE GENOMIC DNA]</scope>
</reference>
<keyword evidence="3" id="KW-1185">Reference proteome</keyword>
<dbReference type="Pfam" id="PF00078">
    <property type="entry name" value="RVT_1"/>
    <property type="match status" value="1"/>
</dbReference>
<dbReference type="InterPro" id="IPR043502">
    <property type="entry name" value="DNA/RNA_pol_sf"/>
</dbReference>
<dbReference type="SUPFAM" id="SSF56219">
    <property type="entry name" value="DNase I-like"/>
    <property type="match status" value="1"/>
</dbReference>
<keyword evidence="2" id="KW-0548">Nucleotidyltransferase</keyword>
<evidence type="ECO:0000259" key="1">
    <source>
        <dbReference type="PROSITE" id="PS50878"/>
    </source>
</evidence>
<organism evidence="2 3">
    <name type="scientific">Caligus rogercresseyi</name>
    <name type="common">Sea louse</name>
    <dbReference type="NCBI Taxonomy" id="217165"/>
    <lineage>
        <taxon>Eukaryota</taxon>
        <taxon>Metazoa</taxon>
        <taxon>Ecdysozoa</taxon>
        <taxon>Arthropoda</taxon>
        <taxon>Crustacea</taxon>
        <taxon>Multicrustacea</taxon>
        <taxon>Hexanauplia</taxon>
        <taxon>Copepoda</taxon>
        <taxon>Siphonostomatoida</taxon>
        <taxon>Caligidae</taxon>
        <taxon>Caligus</taxon>
    </lineage>
</organism>
<keyword evidence="2" id="KW-0808">Transferase</keyword>
<dbReference type="Gene3D" id="3.60.10.10">
    <property type="entry name" value="Endonuclease/exonuclease/phosphatase"/>
    <property type="match status" value="1"/>
</dbReference>
<dbReference type="PROSITE" id="PS50878">
    <property type="entry name" value="RT_POL"/>
    <property type="match status" value="1"/>
</dbReference>
<dbReference type="Proteomes" id="UP000595437">
    <property type="component" value="Chromosome 9"/>
</dbReference>